<keyword evidence="5" id="KW-0998">Cell outer membrane</keyword>
<dbReference type="EMBL" id="AXCJ01000001">
    <property type="protein sequence ID" value="ETO91630.1"/>
    <property type="molecule type" value="Genomic_DNA"/>
</dbReference>
<dbReference type="Proteomes" id="UP000018951">
    <property type="component" value="Unassembled WGS sequence"/>
</dbReference>
<proteinExistence type="predicted"/>
<keyword evidence="9" id="KW-1185">Reference proteome</keyword>
<keyword evidence="4" id="KW-0472">Membrane</keyword>
<evidence type="ECO:0000256" key="3">
    <source>
        <dbReference type="ARBA" id="ARBA00022692"/>
    </source>
</evidence>
<feature type="coiled-coil region" evidence="6">
    <location>
        <begin position="299"/>
        <end position="333"/>
    </location>
</feature>
<feature type="chain" id="PRO_5004827574" description="Outer membrane efflux family protein" evidence="7">
    <location>
        <begin position="20"/>
        <end position="407"/>
    </location>
</feature>
<evidence type="ECO:0000256" key="6">
    <source>
        <dbReference type="SAM" id="Coils"/>
    </source>
</evidence>
<protein>
    <recommendedName>
        <fullName evidence="10">Outer membrane efflux family protein</fullName>
    </recommendedName>
</protein>
<feature type="signal peptide" evidence="7">
    <location>
        <begin position="1"/>
        <end position="19"/>
    </location>
</feature>
<dbReference type="PANTHER" id="PTHR30026">
    <property type="entry name" value="OUTER MEMBRANE PROTEIN TOLC"/>
    <property type="match status" value="1"/>
</dbReference>
<dbReference type="STRING" id="1401685.P857_800"/>
<dbReference type="GO" id="GO:1990281">
    <property type="term" value="C:efflux pump complex"/>
    <property type="evidence" value="ECO:0007669"/>
    <property type="project" value="TreeGrafter"/>
</dbReference>
<comment type="caution">
    <text evidence="8">The sequence shown here is derived from an EMBL/GenBank/DDBJ whole genome shotgun (WGS) entry which is preliminary data.</text>
</comment>
<evidence type="ECO:0000256" key="4">
    <source>
        <dbReference type="ARBA" id="ARBA00023136"/>
    </source>
</evidence>
<dbReference type="SUPFAM" id="SSF56954">
    <property type="entry name" value="Outer membrane efflux proteins (OEP)"/>
    <property type="match status" value="1"/>
</dbReference>
<gene>
    <name evidence="8" type="ORF">P857_800</name>
</gene>
<dbReference type="GO" id="GO:0015562">
    <property type="term" value="F:efflux transmembrane transporter activity"/>
    <property type="evidence" value="ECO:0007669"/>
    <property type="project" value="InterPro"/>
</dbReference>
<dbReference type="AlphaFoldDB" id="W2V0K2"/>
<evidence type="ECO:0000313" key="9">
    <source>
        <dbReference type="Proteomes" id="UP000018951"/>
    </source>
</evidence>
<evidence type="ECO:0008006" key="10">
    <source>
        <dbReference type="Google" id="ProtNLM"/>
    </source>
</evidence>
<evidence type="ECO:0000256" key="1">
    <source>
        <dbReference type="ARBA" id="ARBA00004442"/>
    </source>
</evidence>
<keyword evidence="2" id="KW-1134">Transmembrane beta strand</keyword>
<evidence type="ECO:0000256" key="7">
    <source>
        <dbReference type="SAM" id="SignalP"/>
    </source>
</evidence>
<dbReference type="PROSITE" id="PS51257">
    <property type="entry name" value="PROKAR_LIPOPROTEIN"/>
    <property type="match status" value="1"/>
</dbReference>
<dbReference type="GO" id="GO:0015288">
    <property type="term" value="F:porin activity"/>
    <property type="evidence" value="ECO:0007669"/>
    <property type="project" value="TreeGrafter"/>
</dbReference>
<sequence>MYRIIVFFTVFLLSCQLQAVELSEALEKALENNPEIENARYEYRKSLLEPMQVISNTIPVLKFSTGNNIYSESNDFANPSSLNISVEHAPMRGAYEFTSYKRAKHAAQIAQTKFKNAVQEVSIKVVNTYFEMICIMNVKKELESYVNAFYYIYNNYCSEDNFKCNMFKYFFETHQDTIKNTLEKSRINYITLVNSAPDNLKLPKNHIPRIPDNMRSFVDSSIENSISILQKSQEQKDSYLGKQVAITKTMPSFNIYGAIYLNKGEYPLRYSEKYNYLGLVFSIPITPSGKNFTNIAKENFNYKQSIQNYRQSIKDVEQKMQNMFADYKSYKSQIKNTRHFSAFYKKTLDSAISTDSKNSTLDDINNYIDTFKKYQTALKNYYITLYTMAILTQGINALGVQEPSIII</sequence>
<keyword evidence="6" id="KW-0175">Coiled coil</keyword>
<keyword evidence="3" id="KW-0812">Transmembrane</keyword>
<dbReference type="Gene3D" id="1.20.1600.10">
    <property type="entry name" value="Outer membrane efflux proteins (OEP)"/>
    <property type="match status" value="2"/>
</dbReference>
<accession>W2V0K2</accession>
<keyword evidence="7" id="KW-0732">Signal</keyword>
<evidence type="ECO:0000256" key="5">
    <source>
        <dbReference type="ARBA" id="ARBA00023237"/>
    </source>
</evidence>
<reference evidence="8 9" key="1">
    <citation type="journal article" date="2013" name="PLoS ONE">
        <title>Bacterial endosymbiosis in a chordate host: long-term co-evolution and conservation of secondary metabolism.</title>
        <authorList>
            <person name="Kwan J.C."/>
            <person name="Schmidt E.W."/>
        </authorList>
    </citation>
    <scope>NUCLEOTIDE SEQUENCE [LARGE SCALE GENOMIC DNA]</scope>
    <source>
        <strain evidence="9">L6</strain>
    </source>
</reference>
<name>W2V0K2_9RICK</name>
<dbReference type="InterPro" id="IPR051906">
    <property type="entry name" value="TolC-like"/>
</dbReference>
<comment type="subcellular location">
    <subcellularLocation>
        <location evidence="1">Cell outer membrane</location>
    </subcellularLocation>
</comment>
<evidence type="ECO:0000256" key="2">
    <source>
        <dbReference type="ARBA" id="ARBA00022452"/>
    </source>
</evidence>
<dbReference type="GO" id="GO:0009279">
    <property type="term" value="C:cell outer membrane"/>
    <property type="evidence" value="ECO:0007669"/>
    <property type="project" value="UniProtKB-SubCell"/>
</dbReference>
<organism evidence="8 9">
    <name type="scientific">Candidatus Xenolissoclinum pacificiensis L6</name>
    <dbReference type="NCBI Taxonomy" id="1401685"/>
    <lineage>
        <taxon>Bacteria</taxon>
        <taxon>Pseudomonadati</taxon>
        <taxon>Pseudomonadota</taxon>
        <taxon>Alphaproteobacteria</taxon>
        <taxon>Rickettsiales</taxon>
        <taxon>Anaplasmataceae</taxon>
        <taxon>Candidatus Xenolissoclinum</taxon>
    </lineage>
</organism>
<dbReference type="PANTHER" id="PTHR30026:SF20">
    <property type="entry name" value="OUTER MEMBRANE PROTEIN TOLC"/>
    <property type="match status" value="1"/>
</dbReference>
<evidence type="ECO:0000313" key="8">
    <source>
        <dbReference type="EMBL" id="ETO91630.1"/>
    </source>
</evidence>